<dbReference type="GeneID" id="39603307"/>
<dbReference type="OrthoDB" id="429813at2759"/>
<dbReference type="Pfam" id="PF00550">
    <property type="entry name" value="PP-binding"/>
    <property type="match status" value="1"/>
</dbReference>
<proteinExistence type="predicted"/>
<dbReference type="Gene3D" id="3.40.50.720">
    <property type="entry name" value="NAD(P)-binding Rossmann-like Domain"/>
    <property type="match status" value="1"/>
</dbReference>
<evidence type="ECO:0000313" key="4">
    <source>
        <dbReference type="EMBL" id="RWQ93007.1"/>
    </source>
</evidence>
<accession>A0A443HMH5</accession>
<dbReference type="VEuPathDB" id="FungiDB:C8Q69DRAFT_77910"/>
<name>A0A443HMH5_BYSSP</name>
<dbReference type="Pfam" id="PF00501">
    <property type="entry name" value="AMP-binding"/>
    <property type="match status" value="1"/>
</dbReference>
<dbReference type="InterPro" id="IPR013120">
    <property type="entry name" value="FAR_NAD-bd"/>
</dbReference>
<gene>
    <name evidence="4" type="ORF">C8Q69DRAFT_77910</name>
</gene>
<dbReference type="PROSITE" id="PS00012">
    <property type="entry name" value="PHOSPHOPANTETHEINE"/>
    <property type="match status" value="1"/>
</dbReference>
<dbReference type="STRING" id="264951.A0A443HMH5"/>
<feature type="domain" description="Carrier" evidence="3">
    <location>
        <begin position="554"/>
        <end position="637"/>
    </location>
</feature>
<dbReference type="SUPFAM" id="SSF51735">
    <property type="entry name" value="NAD(P)-binding Rossmann-fold domains"/>
    <property type="match status" value="1"/>
</dbReference>
<comment type="caution">
    <text evidence="4">The sequence shown here is derived from an EMBL/GenBank/DDBJ whole genome shotgun (WGS) entry which is preliminary data.</text>
</comment>
<dbReference type="Proteomes" id="UP000283841">
    <property type="component" value="Unassembled WGS sequence"/>
</dbReference>
<evidence type="ECO:0000256" key="2">
    <source>
        <dbReference type="ARBA" id="ARBA00022553"/>
    </source>
</evidence>
<dbReference type="PANTHER" id="PTHR43439:SF2">
    <property type="entry name" value="ENZYME, PUTATIVE (JCVI)-RELATED"/>
    <property type="match status" value="1"/>
</dbReference>
<evidence type="ECO:0000259" key="3">
    <source>
        <dbReference type="PROSITE" id="PS50075"/>
    </source>
</evidence>
<dbReference type="InterPro" id="IPR051414">
    <property type="entry name" value="Adenylate-forming_Reductase"/>
</dbReference>
<dbReference type="InterPro" id="IPR042099">
    <property type="entry name" value="ANL_N_sf"/>
</dbReference>
<sequence length="1042" mass="116861">MTRQTQKPGRRLLATAIDDAAQREPDRKVFVIPKGTQVSDGFRDFTMGELAQAINYTSWWIEKNIGRSSHFETLAYIAANDIRYLIFLVACNKTGYKPFLPSTRNSDEAFRHLFKATGCSKLVYGAERQQKMLDLKNAIPGLQALEVPSLQEMLAGNATVYPFRKTYEEAENEVCYIIHSSGTTGMPKPVPLTHGFVAAYDRQSTLPLPPNRKGSVWFHLTSNDLVLSPSPFFHLMGLVTFMSAIFHDRRFAYAPDKPISTGLILDTIEATHSAAALLPPSLLEEASHDPHALRILSQLKEIYFGGAPLAPEAGDKISKITNLRTALGTSEIGLISNIVPLHREDWGYFEWNPSYGVEMEPVGDGENLYELVIPRKENYEYQGIFYTFPDIQRYHTKDLFVPHPTRPNLWKFHGRLDDVIVLSNGEKFNPVEMEKIIEGHPLVLRALVVGTKRFHSALLIEPNWNLWAGDESNPNDVADLINQIWPTVEEANHVGPAHARIQQTYIGIASKDKPFKTTPKGTTQRRLVNNDYEPEINTIYERTGNEDHGGLPDALDEAGIREYIRGLVSKTLEKPVSDEEDFYSAGLDSLQTIQIARIIRAALQFRFPEKQYGFITPQKVYTNPTVEQLSRLVHSAVNDKADDAHDETVRSEKISTLVKKYTADLPKQTLDVTSISGKHSVILTGSTGSLGSYLLHSLVNDSSVVKVYCLNRSDAKSRQEQSFRDKGLKLDLSKIEFLTVSLGEESFGLENGKYEEMLGSVDTIIHNAWMVNFNHSVDSFENTHIRGVYHLIGFCLKSKHHAHIHFISSVGTIGNWQPRHGPTVPEEPIEDSTVVLPQGYGESKHVGERICYEASSRAGVPTTIHRVGQIAGPTSKDGQWNRQEWLPTLIATSKTLGKLPRNLGNMPIDWIPVDTLAQITLELVATRRNTQADHRCAVFHLVNPSAASWTSLIAPVQKHYAVEAVDPSEWINDLEKIEHPSDDDVARLPALKLLDFYRSLFHNQAMSAPMDVRKTIEASATMKSLGPIGPQLMDNWLKQWAF</sequence>
<dbReference type="InterPro" id="IPR009081">
    <property type="entry name" value="PP-bd_ACP"/>
</dbReference>
<protein>
    <submittedName>
        <fullName evidence="4">Putative nonribosomal peptide synthetase</fullName>
    </submittedName>
</protein>
<dbReference type="SUPFAM" id="SSF56801">
    <property type="entry name" value="Acetyl-CoA synthetase-like"/>
    <property type="match status" value="1"/>
</dbReference>
<dbReference type="AlphaFoldDB" id="A0A443HMH5"/>
<keyword evidence="5" id="KW-1185">Reference proteome</keyword>
<dbReference type="Pfam" id="PF23562">
    <property type="entry name" value="AMP-binding_C_3"/>
    <property type="match status" value="1"/>
</dbReference>
<dbReference type="InterPro" id="IPR006162">
    <property type="entry name" value="Ppantetheine_attach_site"/>
</dbReference>
<dbReference type="PROSITE" id="PS00455">
    <property type="entry name" value="AMP_BINDING"/>
    <property type="match status" value="1"/>
</dbReference>
<dbReference type="Gene3D" id="1.10.1200.10">
    <property type="entry name" value="ACP-like"/>
    <property type="match status" value="1"/>
</dbReference>
<dbReference type="Gene3D" id="3.40.50.12780">
    <property type="entry name" value="N-terminal domain of ligase-like"/>
    <property type="match status" value="1"/>
</dbReference>
<evidence type="ECO:0000313" key="5">
    <source>
        <dbReference type="Proteomes" id="UP000283841"/>
    </source>
</evidence>
<reference evidence="4 5" key="1">
    <citation type="journal article" date="2018" name="Front. Microbiol.">
        <title>Genomic and genetic insights into a cosmopolitan fungus, Paecilomyces variotii (Eurotiales).</title>
        <authorList>
            <person name="Urquhart A.S."/>
            <person name="Mondo S.J."/>
            <person name="Makela M.R."/>
            <person name="Hane J.K."/>
            <person name="Wiebenga A."/>
            <person name="He G."/>
            <person name="Mihaltcheva S."/>
            <person name="Pangilinan J."/>
            <person name="Lipzen A."/>
            <person name="Barry K."/>
            <person name="de Vries R.P."/>
            <person name="Grigoriev I.V."/>
            <person name="Idnurm A."/>
        </authorList>
    </citation>
    <scope>NUCLEOTIDE SEQUENCE [LARGE SCALE GENOMIC DNA]</scope>
    <source>
        <strain evidence="4 5">CBS 101075</strain>
    </source>
</reference>
<keyword evidence="1" id="KW-0596">Phosphopantetheine</keyword>
<dbReference type="SUPFAM" id="SSF47336">
    <property type="entry name" value="ACP-like"/>
    <property type="match status" value="1"/>
</dbReference>
<dbReference type="PANTHER" id="PTHR43439">
    <property type="entry name" value="PHENYLACETATE-COENZYME A LIGASE"/>
    <property type="match status" value="1"/>
</dbReference>
<dbReference type="InterPro" id="IPR036736">
    <property type="entry name" value="ACP-like_sf"/>
</dbReference>
<dbReference type="InterPro" id="IPR036291">
    <property type="entry name" value="NAD(P)-bd_dom_sf"/>
</dbReference>
<dbReference type="PROSITE" id="PS50075">
    <property type="entry name" value="CARRIER"/>
    <property type="match status" value="1"/>
</dbReference>
<dbReference type="InterPro" id="IPR020845">
    <property type="entry name" value="AMP-binding_CS"/>
</dbReference>
<dbReference type="Pfam" id="PF07993">
    <property type="entry name" value="NAD_binding_4"/>
    <property type="match status" value="1"/>
</dbReference>
<dbReference type="EMBL" id="RCNU01000011">
    <property type="protein sequence ID" value="RWQ93007.1"/>
    <property type="molecule type" value="Genomic_DNA"/>
</dbReference>
<dbReference type="InterPro" id="IPR000873">
    <property type="entry name" value="AMP-dep_synth/lig_dom"/>
</dbReference>
<keyword evidence="2" id="KW-0597">Phosphoprotein</keyword>
<dbReference type="RefSeq" id="XP_028482652.1">
    <property type="nucleotide sequence ID" value="XM_028634030.1"/>
</dbReference>
<evidence type="ECO:0000256" key="1">
    <source>
        <dbReference type="ARBA" id="ARBA00022450"/>
    </source>
</evidence>
<organism evidence="4 5">
    <name type="scientific">Byssochlamys spectabilis</name>
    <name type="common">Paecilomyces variotii</name>
    <dbReference type="NCBI Taxonomy" id="264951"/>
    <lineage>
        <taxon>Eukaryota</taxon>
        <taxon>Fungi</taxon>
        <taxon>Dikarya</taxon>
        <taxon>Ascomycota</taxon>
        <taxon>Pezizomycotina</taxon>
        <taxon>Eurotiomycetes</taxon>
        <taxon>Eurotiomycetidae</taxon>
        <taxon>Eurotiales</taxon>
        <taxon>Thermoascaceae</taxon>
        <taxon>Paecilomyces</taxon>
    </lineage>
</organism>